<gene>
    <name evidence="3" type="ORF">GBAR_LOCUS30343</name>
</gene>
<proteinExistence type="inferred from homology"/>
<dbReference type="Pfam" id="PF01370">
    <property type="entry name" value="Epimerase"/>
    <property type="match status" value="1"/>
</dbReference>
<dbReference type="AlphaFoldDB" id="A0AA35TWN8"/>
<protein>
    <submittedName>
        <fullName evidence="3">UDP-glucuronate 4-epimerase</fullName>
    </submittedName>
</protein>
<dbReference type="SUPFAM" id="SSF51735">
    <property type="entry name" value="NAD(P)-binding Rossmann-fold domains"/>
    <property type="match status" value="1"/>
</dbReference>
<reference evidence="3" key="1">
    <citation type="submission" date="2023-03" db="EMBL/GenBank/DDBJ databases">
        <authorList>
            <person name="Steffen K."/>
            <person name="Cardenas P."/>
        </authorList>
    </citation>
    <scope>NUCLEOTIDE SEQUENCE</scope>
</reference>
<feature type="domain" description="NAD-dependent epimerase/dehydratase" evidence="2">
    <location>
        <begin position="1"/>
        <end position="179"/>
    </location>
</feature>
<evidence type="ECO:0000313" key="3">
    <source>
        <dbReference type="EMBL" id="CAI8055619.1"/>
    </source>
</evidence>
<dbReference type="InterPro" id="IPR001509">
    <property type="entry name" value="Epimerase_deHydtase"/>
</dbReference>
<dbReference type="Proteomes" id="UP001174909">
    <property type="component" value="Unassembled WGS sequence"/>
</dbReference>
<dbReference type="Gene3D" id="3.40.50.720">
    <property type="entry name" value="NAD(P)-binding Rossmann-like Domain"/>
    <property type="match status" value="1"/>
</dbReference>
<evidence type="ECO:0000256" key="1">
    <source>
        <dbReference type="ARBA" id="ARBA00007637"/>
    </source>
</evidence>
<dbReference type="InterPro" id="IPR036291">
    <property type="entry name" value="NAD(P)-bd_dom_sf"/>
</dbReference>
<name>A0AA35TWN8_GEOBA</name>
<comment type="caution">
    <text evidence="3">The sequence shown here is derived from an EMBL/GenBank/DDBJ whole genome shotgun (WGS) entry which is preliminary data.</text>
</comment>
<sequence length="258" mass="30131">MGTLNILECIREFNPNIHRLVYACTEAIYWELTEKGRLFNELITEDMVAKYHHMPYFLTKWIGEELCMTYHHQYGVPSTVFRFTTVIEPSEYLNEDGLPKQFVFSNIYNRYKNYKGDDPAELETADAVKRLWDGQEKFILKRNLDGRPYKEHFTDVRDIVQGLVLGIEKDAAVGEEFTLGGNGIFKYEEVIPYLCERYQMDYVDVKLPQPLYFEFDLSKIKTLLDFEPQHDLASILDAAEAIRRGEDAGIIPTGVRWT</sequence>
<dbReference type="PANTHER" id="PTHR43000">
    <property type="entry name" value="DTDP-D-GLUCOSE 4,6-DEHYDRATASE-RELATED"/>
    <property type="match status" value="1"/>
</dbReference>
<evidence type="ECO:0000259" key="2">
    <source>
        <dbReference type="Pfam" id="PF01370"/>
    </source>
</evidence>
<keyword evidence="4" id="KW-1185">Reference proteome</keyword>
<accession>A0AA35TWN8</accession>
<comment type="similarity">
    <text evidence="1">Belongs to the NAD(P)-dependent epimerase/dehydratase family.</text>
</comment>
<organism evidence="3 4">
    <name type="scientific">Geodia barretti</name>
    <name type="common">Barrett's horny sponge</name>
    <dbReference type="NCBI Taxonomy" id="519541"/>
    <lineage>
        <taxon>Eukaryota</taxon>
        <taxon>Metazoa</taxon>
        <taxon>Porifera</taxon>
        <taxon>Demospongiae</taxon>
        <taxon>Heteroscleromorpha</taxon>
        <taxon>Tetractinellida</taxon>
        <taxon>Astrophorina</taxon>
        <taxon>Geodiidae</taxon>
        <taxon>Geodia</taxon>
    </lineage>
</organism>
<dbReference type="EMBL" id="CASHTH010004289">
    <property type="protein sequence ID" value="CAI8055619.1"/>
    <property type="molecule type" value="Genomic_DNA"/>
</dbReference>
<evidence type="ECO:0000313" key="4">
    <source>
        <dbReference type="Proteomes" id="UP001174909"/>
    </source>
</evidence>